<dbReference type="InterPro" id="IPR032710">
    <property type="entry name" value="NTF2-like_dom_sf"/>
</dbReference>
<dbReference type="Gene3D" id="3.10.450.50">
    <property type="match status" value="1"/>
</dbReference>
<dbReference type="Pfam" id="PF12680">
    <property type="entry name" value="SnoaL_2"/>
    <property type="match status" value="1"/>
</dbReference>
<feature type="domain" description="SnoaL-like" evidence="1">
    <location>
        <begin position="9"/>
        <end position="115"/>
    </location>
</feature>
<proteinExistence type="predicted"/>
<dbReference type="InterPro" id="IPR037401">
    <property type="entry name" value="SnoaL-like"/>
</dbReference>
<reference evidence="3" key="1">
    <citation type="journal article" date="2019" name="Int. J. Syst. Evol. Microbiol.">
        <title>The Global Catalogue of Microorganisms (GCM) 10K type strain sequencing project: providing services to taxonomists for standard genome sequencing and annotation.</title>
        <authorList>
            <consortium name="The Broad Institute Genomics Platform"/>
            <consortium name="The Broad Institute Genome Sequencing Center for Infectious Disease"/>
            <person name="Wu L."/>
            <person name="Ma J."/>
        </authorList>
    </citation>
    <scope>NUCLEOTIDE SEQUENCE [LARGE SCALE GENOMIC DNA]</scope>
    <source>
        <strain evidence="3">CGMCC 4.5798</strain>
    </source>
</reference>
<protein>
    <submittedName>
        <fullName evidence="2">Nuclear transport factor 2 family protein</fullName>
    </submittedName>
</protein>
<dbReference type="RefSeq" id="WP_379775647.1">
    <property type="nucleotide sequence ID" value="NZ_JBHSMZ010000024.1"/>
</dbReference>
<keyword evidence="3" id="KW-1185">Reference proteome</keyword>
<evidence type="ECO:0000259" key="1">
    <source>
        <dbReference type="Pfam" id="PF12680"/>
    </source>
</evidence>
<dbReference type="PANTHER" id="PTHR41252">
    <property type="entry name" value="BLR2505 PROTEIN"/>
    <property type="match status" value="1"/>
</dbReference>
<accession>A0ABW0S6L9</accession>
<organism evidence="2 3">
    <name type="scientific">Massilia aerilata</name>
    <dbReference type="NCBI Taxonomy" id="453817"/>
    <lineage>
        <taxon>Bacteria</taxon>
        <taxon>Pseudomonadati</taxon>
        <taxon>Pseudomonadota</taxon>
        <taxon>Betaproteobacteria</taxon>
        <taxon>Burkholderiales</taxon>
        <taxon>Oxalobacteraceae</taxon>
        <taxon>Telluria group</taxon>
        <taxon>Massilia</taxon>
    </lineage>
</organism>
<dbReference type="SUPFAM" id="SSF54427">
    <property type="entry name" value="NTF2-like"/>
    <property type="match status" value="1"/>
</dbReference>
<dbReference type="PANTHER" id="PTHR41252:SF1">
    <property type="entry name" value="BLR2505 PROTEIN"/>
    <property type="match status" value="1"/>
</dbReference>
<evidence type="ECO:0000313" key="2">
    <source>
        <dbReference type="EMBL" id="MFC5551490.1"/>
    </source>
</evidence>
<evidence type="ECO:0000313" key="3">
    <source>
        <dbReference type="Proteomes" id="UP001596086"/>
    </source>
</evidence>
<dbReference type="Proteomes" id="UP001596086">
    <property type="component" value="Unassembled WGS sequence"/>
</dbReference>
<name>A0ABW0S6L9_9BURK</name>
<gene>
    <name evidence="2" type="ORF">ACFPO9_23475</name>
</gene>
<sequence length="150" mass="16293">MDANISLLKQAYDAYGKGDIQRLLGLLAQDIEWDLPEVEGIPFTGKRRGLGQVSDFFRVLAECQEPREFKPDQYIGQGDRVVVLGHATFTVKATGAEFSGDWCHVFRIAGGKIASFKEYDDTYKAAQAYQLPGAIAGAAAGKGATRPAVH</sequence>
<dbReference type="EMBL" id="JBHSMZ010000024">
    <property type="protein sequence ID" value="MFC5551490.1"/>
    <property type="molecule type" value="Genomic_DNA"/>
</dbReference>
<comment type="caution">
    <text evidence="2">The sequence shown here is derived from an EMBL/GenBank/DDBJ whole genome shotgun (WGS) entry which is preliminary data.</text>
</comment>